<accession>A0A239FA42</accession>
<comment type="similarity">
    <text evidence="1 12">Belongs to the helicase family. DnaB subfamily.</text>
</comment>
<dbReference type="GO" id="GO:0016887">
    <property type="term" value="F:ATP hydrolysis activity"/>
    <property type="evidence" value="ECO:0007669"/>
    <property type="project" value="RHEA"/>
</dbReference>
<dbReference type="GO" id="GO:0042802">
    <property type="term" value="F:identical protein binding"/>
    <property type="evidence" value="ECO:0007669"/>
    <property type="project" value="UniProtKB-ARBA"/>
</dbReference>
<evidence type="ECO:0000256" key="8">
    <source>
        <dbReference type="ARBA" id="ARBA00023125"/>
    </source>
</evidence>
<sequence length="446" mass="50367">MEGMNTFKVPPHSIEAEQSVLGAMLMGKGSIIVVLEILKPQDFYKEAHREIFESIFDIFNREEPVDLITLTEELKKRGTLDAIGGIPYINSLSEGVPITANVKYYADIVEEKATLRRLIKSSEDIIQMSFNTEMEVPEVLELAQKHIYDISQGRYQEGFTPIKTVLSDTFDKIEELYENKTTITGLTTGFADLDKKLSGFHNSDLVLVAARPAMGKSAFSLNLAQNAAIKASASVAIFSLEMSKEQLMLRMLASESMVSLNKIQHGNLNEEEWTKLAGAMLPLSQSKIYFDDTAGISITEMRSKCRRLKMESGLDLVLVDYLQLMQGDGRTENRQQEISAISRNLKIMAKELDCPVIALSQLSRAPELRSDHRPILSDLRESGAIEQDADLVMFLYRDEYYDPDSEKKNVAEVIIAKHRHGETGSIELFWSGDHQRFLDYEKYRAE</sequence>
<dbReference type="FunFam" id="1.10.860.10:FF:000001">
    <property type="entry name" value="Replicative DNA helicase"/>
    <property type="match status" value="1"/>
</dbReference>
<keyword evidence="5 12" id="KW-0378">Hydrolase</keyword>
<dbReference type="PROSITE" id="PS51199">
    <property type="entry name" value="SF4_HELICASE"/>
    <property type="match status" value="1"/>
</dbReference>
<evidence type="ECO:0000256" key="3">
    <source>
        <dbReference type="ARBA" id="ARBA00022705"/>
    </source>
</evidence>
<keyword evidence="7 12" id="KW-0067">ATP-binding</keyword>
<dbReference type="GO" id="GO:0005829">
    <property type="term" value="C:cytosol"/>
    <property type="evidence" value="ECO:0007669"/>
    <property type="project" value="TreeGrafter"/>
</dbReference>
<evidence type="ECO:0000256" key="12">
    <source>
        <dbReference type="RuleBase" id="RU362085"/>
    </source>
</evidence>
<keyword evidence="2 12" id="KW-0639">Primosome</keyword>
<dbReference type="Gene3D" id="1.10.860.10">
    <property type="entry name" value="DNAb Helicase, Chain A"/>
    <property type="match status" value="1"/>
</dbReference>
<keyword evidence="9" id="KW-0413">Isomerase</keyword>
<evidence type="ECO:0000256" key="1">
    <source>
        <dbReference type="ARBA" id="ARBA00008428"/>
    </source>
</evidence>
<evidence type="ECO:0000259" key="13">
    <source>
        <dbReference type="PROSITE" id="PS51199"/>
    </source>
</evidence>
<dbReference type="GO" id="GO:1990077">
    <property type="term" value="C:primosome complex"/>
    <property type="evidence" value="ECO:0007669"/>
    <property type="project" value="UniProtKB-UniRule"/>
</dbReference>
<organism evidence="14 15">
    <name type="scientific">Anaerovirgula multivorans</name>
    <dbReference type="NCBI Taxonomy" id="312168"/>
    <lineage>
        <taxon>Bacteria</taxon>
        <taxon>Bacillati</taxon>
        <taxon>Bacillota</taxon>
        <taxon>Clostridia</taxon>
        <taxon>Peptostreptococcales</taxon>
        <taxon>Natronincolaceae</taxon>
        <taxon>Anaerovirgula</taxon>
    </lineage>
</organism>
<dbReference type="Pfam" id="PF00772">
    <property type="entry name" value="DnaB"/>
    <property type="match status" value="1"/>
</dbReference>
<keyword evidence="6 12" id="KW-0347">Helicase</keyword>
<dbReference type="FunFam" id="3.40.50.300:FF:000076">
    <property type="entry name" value="Replicative DNA helicase"/>
    <property type="match status" value="1"/>
</dbReference>
<keyword evidence="4 12" id="KW-0547">Nucleotide-binding</keyword>
<evidence type="ECO:0000313" key="15">
    <source>
        <dbReference type="Proteomes" id="UP000198304"/>
    </source>
</evidence>
<dbReference type="EC" id="5.6.2.3" evidence="11 12"/>
<dbReference type="InterPro" id="IPR007694">
    <property type="entry name" value="DNA_helicase_DnaB-like_C"/>
</dbReference>
<comment type="function">
    <text evidence="12">The main replicative DNA helicase, it participates in initiation and elongation during chromosome replication. Travels ahead of the DNA replisome, separating dsDNA into templates for DNA synthesis. A processive ATP-dependent 5'-3' DNA helicase it has DNA-dependent ATPase activity.</text>
</comment>
<comment type="catalytic activity">
    <reaction evidence="10 12">
        <text>ATP + H2O = ADP + phosphate + H(+)</text>
        <dbReference type="Rhea" id="RHEA:13065"/>
        <dbReference type="ChEBI" id="CHEBI:15377"/>
        <dbReference type="ChEBI" id="CHEBI:15378"/>
        <dbReference type="ChEBI" id="CHEBI:30616"/>
        <dbReference type="ChEBI" id="CHEBI:43474"/>
        <dbReference type="ChEBI" id="CHEBI:456216"/>
        <dbReference type="EC" id="5.6.2.3"/>
    </reaction>
</comment>
<evidence type="ECO:0000256" key="9">
    <source>
        <dbReference type="ARBA" id="ARBA00023235"/>
    </source>
</evidence>
<dbReference type="CDD" id="cd00984">
    <property type="entry name" value="DnaB_C"/>
    <property type="match status" value="1"/>
</dbReference>
<evidence type="ECO:0000313" key="14">
    <source>
        <dbReference type="EMBL" id="SNS53611.1"/>
    </source>
</evidence>
<dbReference type="SUPFAM" id="SSF48024">
    <property type="entry name" value="N-terminal domain of DnaB helicase"/>
    <property type="match status" value="1"/>
</dbReference>
<dbReference type="Gene3D" id="3.40.50.300">
    <property type="entry name" value="P-loop containing nucleotide triphosphate hydrolases"/>
    <property type="match status" value="1"/>
</dbReference>
<dbReference type="Pfam" id="PF03796">
    <property type="entry name" value="DnaB_C"/>
    <property type="match status" value="1"/>
</dbReference>
<dbReference type="GO" id="GO:0043139">
    <property type="term" value="F:5'-3' DNA helicase activity"/>
    <property type="evidence" value="ECO:0007669"/>
    <property type="project" value="UniProtKB-EC"/>
</dbReference>
<evidence type="ECO:0000256" key="5">
    <source>
        <dbReference type="ARBA" id="ARBA00022801"/>
    </source>
</evidence>
<dbReference type="GO" id="GO:0006269">
    <property type="term" value="P:DNA replication, synthesis of primer"/>
    <property type="evidence" value="ECO:0007669"/>
    <property type="project" value="UniProtKB-UniRule"/>
</dbReference>
<dbReference type="AlphaFoldDB" id="A0A239FA42"/>
<evidence type="ECO:0000256" key="10">
    <source>
        <dbReference type="ARBA" id="ARBA00048954"/>
    </source>
</evidence>
<dbReference type="Proteomes" id="UP000198304">
    <property type="component" value="Unassembled WGS sequence"/>
</dbReference>
<dbReference type="GO" id="GO:0005524">
    <property type="term" value="F:ATP binding"/>
    <property type="evidence" value="ECO:0007669"/>
    <property type="project" value="UniProtKB-UniRule"/>
</dbReference>
<evidence type="ECO:0000256" key="11">
    <source>
        <dbReference type="NCBIfam" id="TIGR00665"/>
    </source>
</evidence>
<dbReference type="InterPro" id="IPR036185">
    <property type="entry name" value="DNA_heli_DnaB-like_N_sf"/>
</dbReference>
<dbReference type="InterPro" id="IPR007693">
    <property type="entry name" value="DNA_helicase_DnaB-like_N"/>
</dbReference>
<dbReference type="InterPro" id="IPR016136">
    <property type="entry name" value="DNA_helicase_N/primase_C"/>
</dbReference>
<reference evidence="14 15" key="1">
    <citation type="submission" date="2017-06" db="EMBL/GenBank/DDBJ databases">
        <authorList>
            <person name="Kim H.J."/>
            <person name="Triplett B.A."/>
        </authorList>
    </citation>
    <scope>NUCLEOTIDE SEQUENCE [LARGE SCALE GENOMIC DNA]</scope>
    <source>
        <strain evidence="14 15">SCA</strain>
    </source>
</reference>
<keyword evidence="15" id="KW-1185">Reference proteome</keyword>
<dbReference type="RefSeq" id="WP_089283394.1">
    <property type="nucleotide sequence ID" value="NZ_FZOJ01000012.1"/>
</dbReference>
<dbReference type="InterPro" id="IPR007692">
    <property type="entry name" value="DNA_helicase_DnaB"/>
</dbReference>
<dbReference type="NCBIfam" id="NF004384">
    <property type="entry name" value="PRK05748.1"/>
    <property type="match status" value="1"/>
</dbReference>
<dbReference type="NCBIfam" id="TIGR00665">
    <property type="entry name" value="DnaB"/>
    <property type="match status" value="1"/>
</dbReference>
<keyword evidence="8 12" id="KW-0238">DNA-binding</keyword>
<evidence type="ECO:0000256" key="7">
    <source>
        <dbReference type="ARBA" id="ARBA00022840"/>
    </source>
</evidence>
<dbReference type="PANTHER" id="PTHR30153">
    <property type="entry name" value="REPLICATIVE DNA HELICASE DNAB"/>
    <property type="match status" value="1"/>
</dbReference>
<keyword evidence="3 12" id="KW-0235">DNA replication</keyword>
<evidence type="ECO:0000256" key="4">
    <source>
        <dbReference type="ARBA" id="ARBA00022741"/>
    </source>
</evidence>
<evidence type="ECO:0000256" key="2">
    <source>
        <dbReference type="ARBA" id="ARBA00022515"/>
    </source>
</evidence>
<dbReference type="OrthoDB" id="9773982at2"/>
<name>A0A239FA42_9FIRM</name>
<gene>
    <name evidence="14" type="ORF">SAMN05446037_101283</name>
</gene>
<evidence type="ECO:0000256" key="6">
    <source>
        <dbReference type="ARBA" id="ARBA00022806"/>
    </source>
</evidence>
<feature type="domain" description="SF4 helicase" evidence="13">
    <location>
        <begin position="179"/>
        <end position="444"/>
    </location>
</feature>
<protein>
    <recommendedName>
        <fullName evidence="11 12">Replicative DNA helicase</fullName>
        <ecNumber evidence="11 12">5.6.2.3</ecNumber>
    </recommendedName>
</protein>
<dbReference type="GO" id="GO:0003677">
    <property type="term" value="F:DNA binding"/>
    <property type="evidence" value="ECO:0007669"/>
    <property type="project" value="UniProtKB-UniRule"/>
</dbReference>
<proteinExistence type="inferred from homology"/>
<dbReference type="EMBL" id="FZOJ01000012">
    <property type="protein sequence ID" value="SNS53611.1"/>
    <property type="molecule type" value="Genomic_DNA"/>
</dbReference>
<dbReference type="InterPro" id="IPR027417">
    <property type="entry name" value="P-loop_NTPase"/>
</dbReference>
<dbReference type="PANTHER" id="PTHR30153:SF2">
    <property type="entry name" value="REPLICATIVE DNA HELICASE"/>
    <property type="match status" value="1"/>
</dbReference>
<dbReference type="SUPFAM" id="SSF52540">
    <property type="entry name" value="P-loop containing nucleoside triphosphate hydrolases"/>
    <property type="match status" value="1"/>
</dbReference>